<dbReference type="PANTHER" id="PTHR39217">
    <property type="match status" value="1"/>
</dbReference>
<comment type="caution">
    <text evidence="1">The sequence shown here is derived from an EMBL/GenBank/DDBJ whole genome shotgun (WGS) entry which is preliminary data.</text>
</comment>
<dbReference type="PANTHER" id="PTHR39217:SF1">
    <property type="entry name" value="GLUTATHIONE SYNTHETASE"/>
    <property type="match status" value="1"/>
</dbReference>
<dbReference type="Gene3D" id="3.30.470.20">
    <property type="entry name" value="ATP-grasp fold, B domain"/>
    <property type="match status" value="1"/>
</dbReference>
<evidence type="ECO:0000313" key="2">
    <source>
        <dbReference type="Proteomes" id="UP001161064"/>
    </source>
</evidence>
<accession>A0ABQ4PTL6</accession>
<dbReference type="Proteomes" id="UP001161064">
    <property type="component" value="Unassembled WGS sequence"/>
</dbReference>
<keyword evidence="2" id="KW-1185">Reference proteome</keyword>
<reference evidence="1" key="2">
    <citation type="journal article" date="2023" name="ISME Commun">
        <title>Characterization of a bloom-associated alphaproteobacterial lineage, 'Candidatus Phycosocius': insights into freshwater algal-bacterial interactions.</title>
        <authorList>
            <person name="Tanabe Y."/>
            <person name="Yamaguchi H."/>
            <person name="Yoshida M."/>
            <person name="Kai A."/>
            <person name="Okazaki Y."/>
        </authorList>
    </citation>
    <scope>NUCLEOTIDE SEQUENCE</scope>
    <source>
        <strain evidence="1">BOTRYCO-1</strain>
    </source>
</reference>
<organism evidence="1 2">
    <name type="scientific">Candidatus Phycosocius spiralis</name>
    <dbReference type="NCBI Taxonomy" id="2815099"/>
    <lineage>
        <taxon>Bacteria</taxon>
        <taxon>Pseudomonadati</taxon>
        <taxon>Pseudomonadota</taxon>
        <taxon>Alphaproteobacteria</taxon>
        <taxon>Caulobacterales</taxon>
        <taxon>Caulobacterales incertae sedis</taxon>
        <taxon>Candidatus Phycosocius</taxon>
    </lineage>
</organism>
<proteinExistence type="predicted"/>
<gene>
    <name evidence="1" type="ORF">PsB1_0481</name>
</gene>
<reference evidence="1" key="1">
    <citation type="submission" date="2021-05" db="EMBL/GenBank/DDBJ databases">
        <authorList>
            <person name="Tanabe Y."/>
        </authorList>
    </citation>
    <scope>NUCLEOTIDE SEQUENCE</scope>
    <source>
        <strain evidence="1">BOTRYCO-1</strain>
    </source>
</reference>
<dbReference type="EMBL" id="BPFZ01000002">
    <property type="protein sequence ID" value="GIU66327.1"/>
    <property type="molecule type" value="Genomic_DNA"/>
</dbReference>
<name>A0ABQ4PTL6_9PROT</name>
<dbReference type="SUPFAM" id="SSF56059">
    <property type="entry name" value="Glutathione synthetase ATP-binding domain-like"/>
    <property type="match status" value="1"/>
</dbReference>
<evidence type="ECO:0000313" key="1">
    <source>
        <dbReference type="EMBL" id="GIU66327.1"/>
    </source>
</evidence>
<protein>
    <submittedName>
        <fullName evidence="1">Transporter</fullName>
    </submittedName>
</protein>
<sequence length="298" mass="32600">MLVTHEFYPSRPDRAEPDYAHTQLDLLQGAFAPHGVMIEPVFWQDSGQDWAACSAVLPLLAWNYPQQQALFLARLQEIEAAGTLLLNEGHVVRANMDKSYLYDLAKRGAPVPPTLMVEACTPSVILSSFNALAADEIIIKPRIGAGAWRQARLKRGQDVPPAELLPPEGALIQPFLPHVADEGELSMLFFGGQFSHALIKQPKAGDYRTQGQFGAVETGIDAPDGALEAANAILKATDNLELTYARVDLVRGPDLNWLLMELELIEPWLYLKLDRQGGHHGAKLLAQAVMARLVEGGA</sequence>
<dbReference type="InterPro" id="IPR053191">
    <property type="entry name" value="DcsG_Biosynth_Enzyme"/>
</dbReference>